<comment type="caution">
    <text evidence="7">The sequence shown here is derived from an EMBL/GenBank/DDBJ whole genome shotgun (WGS) entry which is preliminary data.</text>
</comment>
<dbReference type="EMBL" id="CAJNNV010012241">
    <property type="protein sequence ID" value="CAE8600527.1"/>
    <property type="molecule type" value="Genomic_DNA"/>
</dbReference>
<dbReference type="Proteomes" id="UP000654075">
    <property type="component" value="Unassembled WGS sequence"/>
</dbReference>
<accession>A0A813EEJ9</accession>
<evidence type="ECO:0000256" key="1">
    <source>
        <dbReference type="ARBA" id="ARBA00004141"/>
    </source>
</evidence>
<dbReference type="OMA" id="DWKGYRY"/>
<dbReference type="CDD" id="cd07302">
    <property type="entry name" value="CHD"/>
    <property type="match status" value="1"/>
</dbReference>
<dbReference type="Gene3D" id="1.20.120.350">
    <property type="entry name" value="Voltage-gated potassium channels. Chain C"/>
    <property type="match status" value="1"/>
</dbReference>
<dbReference type="PANTHER" id="PTHR43336">
    <property type="entry name" value="OXYGEN SENSOR HISTIDINE KINASE RESPONSE REGULATOR DEVS/DOSS"/>
    <property type="match status" value="1"/>
</dbReference>
<evidence type="ECO:0000256" key="2">
    <source>
        <dbReference type="ARBA" id="ARBA00022692"/>
    </source>
</evidence>
<feature type="transmembrane region" description="Helical" evidence="6">
    <location>
        <begin position="106"/>
        <end position="131"/>
    </location>
</feature>
<evidence type="ECO:0000256" key="3">
    <source>
        <dbReference type="ARBA" id="ARBA00022989"/>
    </source>
</evidence>
<dbReference type="Gene3D" id="3.30.70.1230">
    <property type="entry name" value="Nucleotide cyclase"/>
    <property type="match status" value="1"/>
</dbReference>
<evidence type="ECO:0000256" key="6">
    <source>
        <dbReference type="SAM" id="Phobius"/>
    </source>
</evidence>
<protein>
    <recommendedName>
        <fullName evidence="9">Adenylyl cyclase</fullName>
    </recommendedName>
</protein>
<dbReference type="InterPro" id="IPR027359">
    <property type="entry name" value="Volt_channel_dom_sf"/>
</dbReference>
<feature type="compositionally biased region" description="Basic and acidic residues" evidence="5">
    <location>
        <begin position="214"/>
        <end position="223"/>
    </location>
</feature>
<feature type="compositionally biased region" description="Acidic residues" evidence="5">
    <location>
        <begin position="224"/>
        <end position="236"/>
    </location>
</feature>
<dbReference type="OrthoDB" id="60033at2759"/>
<proteinExistence type="predicted"/>
<comment type="subcellular location">
    <subcellularLocation>
        <location evidence="1">Membrane</location>
        <topology evidence="1">Multi-pass membrane protein</topology>
    </subcellularLocation>
</comment>
<evidence type="ECO:0008006" key="9">
    <source>
        <dbReference type="Google" id="ProtNLM"/>
    </source>
</evidence>
<feature type="region of interest" description="Disordered" evidence="5">
    <location>
        <begin position="213"/>
        <end position="247"/>
    </location>
</feature>
<gene>
    <name evidence="7" type="ORF">PGLA1383_LOCUS18848</name>
</gene>
<dbReference type="GO" id="GO:0035556">
    <property type="term" value="P:intracellular signal transduction"/>
    <property type="evidence" value="ECO:0007669"/>
    <property type="project" value="InterPro"/>
</dbReference>
<dbReference type="SUPFAM" id="SSF55073">
    <property type="entry name" value="Nucleotide cyclase"/>
    <property type="match status" value="1"/>
</dbReference>
<dbReference type="InterPro" id="IPR001054">
    <property type="entry name" value="A/G_cyclase"/>
</dbReference>
<evidence type="ECO:0000256" key="5">
    <source>
        <dbReference type="SAM" id="MobiDB-lite"/>
    </source>
</evidence>
<evidence type="ECO:0000313" key="8">
    <source>
        <dbReference type="Proteomes" id="UP000654075"/>
    </source>
</evidence>
<name>A0A813EEJ9_POLGL</name>
<keyword evidence="3 6" id="KW-1133">Transmembrane helix</keyword>
<evidence type="ECO:0000313" key="7">
    <source>
        <dbReference type="EMBL" id="CAE8600527.1"/>
    </source>
</evidence>
<reference evidence="7" key="1">
    <citation type="submission" date="2021-02" db="EMBL/GenBank/DDBJ databases">
        <authorList>
            <person name="Dougan E. K."/>
            <person name="Rhodes N."/>
            <person name="Thang M."/>
            <person name="Chan C."/>
        </authorList>
    </citation>
    <scope>NUCLEOTIDE SEQUENCE</scope>
</reference>
<dbReference type="GO" id="GO:0016020">
    <property type="term" value="C:membrane"/>
    <property type="evidence" value="ECO:0007669"/>
    <property type="project" value="UniProtKB-SubCell"/>
</dbReference>
<sequence length="957" mass="106782">QGLREKALVEDNDGVSVPVTMFHPQRRLSIISRTTASGNSGMSKQEVDVEVVKPKSPSSRKVPCYQRFSRSIAENTFFVCLTTLLTIYALTGDDLRLMLTEKPADLYFDVMVSFCLLVFTLEICVSCLGKADYWLGFFFYLDVISTVSLVLDLTYVSELMARGQGRDASSMRSGRTARIGAKAARIIRVLRLVRIIKLYKAYYDRRQEKRRRAREANEGKAPAEDDWGDEEADEEREERSQESQVGKKLSEMTTRRVICLILAMLLVLPQFEKETSDLVPFSAEYGASVVYDNFKTYLGDSSSTIKRDAYQQALLNYIFYHNWFSRGNVGKYCPGYDGGYNPCPGDYYGGLFWVGIRGADAAVVSDIVASAKPSGSTFAEFNSRAMSNLYNVLYTYGTMPAEVEDAMTSGWSSSCSQGGSATLMGFSLLANAVPDTLTHTVACPSELRLSEFSVYVPQVMSVAQFDQWHFEFYFDMRPLAFDEAAFGLITTGFVLVLLLTGSMFFTSDANRLIVHPVEEMIKRVQSIRDNPLSAVRMADEEFKAEEMAKAKARNQRKNILQKLIRDVATCQFFGRVAEEPMETVILEKTIIKLASLLALGFGEAGATIISHNMKGSDMNVNAMVPGTRIDCIIGVCRVSDFSTATEVLQAKIMTFVNQIAEIIHGVAQEFHGAPNKNSGENFLIIWRAHPGGGPEKQVRLSEMSIVAFAKILSALHRSPVIAEYRSHPGLLFRLGNRFRVGLSFGVHAGWAIEGAVGSEFKIDASYLSPNVSIATTVEKCTKIYGVSIVVSQSVMESCGDGVRSRCRLIDRVTIKGSTRPMDLYCVDLDINSLPVDNSPPPQIKWTTRNRFRARQFLEQQKSANWSEGVNIAEVFDSDPGIAIMRMLYTVKFFQMFNAGYQNYLQGEWQVARRVLAETKLLLGVEDGPSAAILQFMETPYSFEPPKDWSGVREISQF</sequence>
<feature type="transmembrane region" description="Helical" evidence="6">
    <location>
        <begin position="137"/>
        <end position="156"/>
    </location>
</feature>
<organism evidence="7 8">
    <name type="scientific">Polarella glacialis</name>
    <name type="common">Dinoflagellate</name>
    <dbReference type="NCBI Taxonomy" id="89957"/>
    <lineage>
        <taxon>Eukaryota</taxon>
        <taxon>Sar</taxon>
        <taxon>Alveolata</taxon>
        <taxon>Dinophyceae</taxon>
        <taxon>Suessiales</taxon>
        <taxon>Suessiaceae</taxon>
        <taxon>Polarella</taxon>
    </lineage>
</organism>
<keyword evidence="4 6" id="KW-0472">Membrane</keyword>
<dbReference type="InterPro" id="IPR029787">
    <property type="entry name" value="Nucleotide_cyclase"/>
</dbReference>
<keyword evidence="2 6" id="KW-0812">Transmembrane</keyword>
<keyword evidence="8" id="KW-1185">Reference proteome</keyword>
<dbReference type="PANTHER" id="PTHR43336:SF3">
    <property type="entry name" value="GUANYLATE CYCLASE DOMAIN-CONTAINING PROTEIN"/>
    <property type="match status" value="1"/>
</dbReference>
<evidence type="ECO:0000256" key="4">
    <source>
        <dbReference type="ARBA" id="ARBA00023136"/>
    </source>
</evidence>
<dbReference type="AlphaFoldDB" id="A0A813EEJ9"/>
<dbReference type="GO" id="GO:0009190">
    <property type="term" value="P:cyclic nucleotide biosynthetic process"/>
    <property type="evidence" value="ECO:0007669"/>
    <property type="project" value="InterPro"/>
</dbReference>
<feature type="non-terminal residue" evidence="7">
    <location>
        <position position="1"/>
    </location>
</feature>